<dbReference type="EMBL" id="CAGKOT010000001">
    <property type="protein sequence ID" value="CAB5304178.1"/>
    <property type="molecule type" value="Genomic_DNA"/>
</dbReference>
<dbReference type="GO" id="GO:0004497">
    <property type="term" value="F:monooxygenase activity"/>
    <property type="evidence" value="ECO:0007669"/>
    <property type="project" value="UniProtKB-KW"/>
</dbReference>
<keyword evidence="5" id="KW-0812">Transmembrane</keyword>
<dbReference type="VEuPathDB" id="FungiDB:RhiirFUN_013913"/>
<evidence type="ECO:0008006" key="8">
    <source>
        <dbReference type="Google" id="ProtNLM"/>
    </source>
</evidence>
<sequence length="497" mass="57485">MYQTIILGSILLVSFYIFYILKRVFKPKFNMPPLVRYKIPIIGHTYSYTFNSEEFLKQCKKEYGDIFSIYVWGQVRTIVGKEYSQEILSRDDAFNFGKAFFEIIPYDLLLKHIDMGLVNMPKLLKDHIFCKLNFYSERMQKCLHSATQKYIDINVHDDPKVFNNMYPLINKIISTPVANIFIGEEESKYDEVVTTFAEFTSDLSTLIKIPPFLNFFYPGLLNRILVSSGLYNPAIKHRNILIKHIKNQVCKRLKGKAKYGDSWKRPDDLLQDIIEQENIDFNNVNYPSLADKMLLFLFASIHTTSNGCANALMDLASHPQYIQELYEEQLEVHKEADENGVLQFEALDNMKKLDSFIRESLRLAGHILALDHSVLKDYTFSNGLQLPKDHIVKIYVDDIYQDELLQGPSPKSFEPFRHLDINVPASKIGKNFMLFGGGKHACPGRHFAINEIKFFMHNIILKYNICTESGKIEGRKMYGPTAYPSSGVVIIEKRRAK</sequence>
<dbReference type="OrthoDB" id="1844152at2759"/>
<organism evidence="6 7">
    <name type="scientific">Rhizophagus irregularis</name>
    <dbReference type="NCBI Taxonomy" id="588596"/>
    <lineage>
        <taxon>Eukaryota</taxon>
        <taxon>Fungi</taxon>
        <taxon>Fungi incertae sedis</taxon>
        <taxon>Mucoromycota</taxon>
        <taxon>Glomeromycotina</taxon>
        <taxon>Glomeromycetes</taxon>
        <taxon>Glomerales</taxon>
        <taxon>Glomeraceae</taxon>
        <taxon>Rhizophagus</taxon>
    </lineage>
</organism>
<comment type="similarity">
    <text evidence="2 4">Belongs to the cytochrome P450 family.</text>
</comment>
<keyword evidence="3 4" id="KW-0479">Metal-binding</keyword>
<keyword evidence="4" id="KW-0349">Heme</keyword>
<evidence type="ECO:0000313" key="7">
    <source>
        <dbReference type="Proteomes" id="UP000684084"/>
    </source>
</evidence>
<accession>A0A916DZF5</accession>
<gene>
    <name evidence="6" type="ORF">CHRIB12_LOCUS1097</name>
</gene>
<dbReference type="InterPro" id="IPR017972">
    <property type="entry name" value="Cyt_P450_CS"/>
</dbReference>
<evidence type="ECO:0000313" key="6">
    <source>
        <dbReference type="EMBL" id="CAB5304178.1"/>
    </source>
</evidence>
<evidence type="ECO:0000256" key="5">
    <source>
        <dbReference type="SAM" id="Phobius"/>
    </source>
</evidence>
<protein>
    <recommendedName>
        <fullName evidence="8">Cytochrome P450</fullName>
    </recommendedName>
</protein>
<evidence type="ECO:0000256" key="3">
    <source>
        <dbReference type="ARBA" id="ARBA00022723"/>
    </source>
</evidence>
<comment type="caution">
    <text evidence="6">The sequence shown here is derived from an EMBL/GenBank/DDBJ whole genome shotgun (WGS) entry which is preliminary data.</text>
</comment>
<dbReference type="PANTHER" id="PTHR46206:SF4">
    <property type="entry name" value="P450, PUTATIVE (EUROFUNG)-RELATED"/>
    <property type="match status" value="1"/>
</dbReference>
<dbReference type="CDD" id="cd11041">
    <property type="entry name" value="CYP503A1-like"/>
    <property type="match status" value="1"/>
</dbReference>
<keyword evidence="5" id="KW-0472">Membrane</keyword>
<dbReference type="InterPro" id="IPR001128">
    <property type="entry name" value="Cyt_P450"/>
</dbReference>
<dbReference type="PANTHER" id="PTHR46206">
    <property type="entry name" value="CYTOCHROME P450"/>
    <property type="match status" value="1"/>
</dbReference>
<dbReference type="GO" id="GO:0020037">
    <property type="term" value="F:heme binding"/>
    <property type="evidence" value="ECO:0007669"/>
    <property type="project" value="InterPro"/>
</dbReference>
<dbReference type="PROSITE" id="PS00086">
    <property type="entry name" value="CYTOCHROME_P450"/>
    <property type="match status" value="1"/>
</dbReference>
<keyword evidence="4" id="KW-0408">Iron</keyword>
<keyword evidence="5" id="KW-1133">Transmembrane helix</keyword>
<reference evidence="6" key="1">
    <citation type="submission" date="2020-05" db="EMBL/GenBank/DDBJ databases">
        <authorList>
            <person name="Rincon C."/>
            <person name="Sanders R I."/>
            <person name="Robbins C."/>
            <person name="Chaturvedi A."/>
        </authorList>
    </citation>
    <scope>NUCLEOTIDE SEQUENCE</scope>
    <source>
        <strain evidence="6">CHB12</strain>
    </source>
</reference>
<evidence type="ECO:0000256" key="4">
    <source>
        <dbReference type="RuleBase" id="RU000461"/>
    </source>
</evidence>
<keyword evidence="4" id="KW-0503">Monooxygenase</keyword>
<dbReference type="GO" id="GO:0016705">
    <property type="term" value="F:oxidoreductase activity, acting on paired donors, with incorporation or reduction of molecular oxygen"/>
    <property type="evidence" value="ECO:0007669"/>
    <property type="project" value="InterPro"/>
</dbReference>
<dbReference type="Pfam" id="PF00067">
    <property type="entry name" value="p450"/>
    <property type="match status" value="1"/>
</dbReference>
<proteinExistence type="inferred from homology"/>
<comment type="cofactor">
    <cofactor evidence="1">
        <name>heme</name>
        <dbReference type="ChEBI" id="CHEBI:30413"/>
    </cofactor>
</comment>
<dbReference type="AlphaFoldDB" id="A0A916DZF5"/>
<name>A0A916DZF5_9GLOM</name>
<keyword evidence="4" id="KW-0560">Oxidoreductase</keyword>
<dbReference type="GO" id="GO:0005506">
    <property type="term" value="F:iron ion binding"/>
    <property type="evidence" value="ECO:0007669"/>
    <property type="project" value="InterPro"/>
</dbReference>
<evidence type="ECO:0000256" key="1">
    <source>
        <dbReference type="ARBA" id="ARBA00001971"/>
    </source>
</evidence>
<evidence type="ECO:0000256" key="2">
    <source>
        <dbReference type="ARBA" id="ARBA00010617"/>
    </source>
</evidence>
<feature type="transmembrane region" description="Helical" evidence="5">
    <location>
        <begin position="6"/>
        <end position="25"/>
    </location>
</feature>
<dbReference type="Proteomes" id="UP000684084">
    <property type="component" value="Unassembled WGS sequence"/>
</dbReference>